<sequence>MRDDLVPGQTWALATLDMAAGPLAVLETQDGLYRLGDLLDAAGSPVRDVAGLFADWQASTALLEKIAANPDPAAKVGDGQRLAPILYPGKVLCAGANYYRHLQEMGVADVRKESQRLFFFFKPSRNAVVGEGATVHMPLDSQAMDWEIELAVVIGKAARAVSVEDAMDHVAGYMVGIDSCARDLNKAPDTFYKLDWVAGKAQESCCPLGPRFIPASAIPDPSALRLTLSVNGVTKQDDSASDMIFSIAEQIATASRIMQLDPGDVLLTGTPAGVGAPKGEFLKVGDRLDASISGIGTLAVTIQAPSTEIRTPRV</sequence>
<evidence type="ECO:0000313" key="5">
    <source>
        <dbReference type="Proteomes" id="UP000242763"/>
    </source>
</evidence>
<keyword evidence="5" id="KW-1185">Reference proteome</keyword>
<comment type="similarity">
    <text evidence="1">Belongs to the FAH family.</text>
</comment>
<dbReference type="PANTHER" id="PTHR42796:SF4">
    <property type="entry name" value="FUMARYLACETOACETATE HYDROLASE DOMAIN-CONTAINING PROTEIN 2A"/>
    <property type="match status" value="1"/>
</dbReference>
<dbReference type="AlphaFoldDB" id="A0A1I3SKK6"/>
<dbReference type="GO" id="GO:0003824">
    <property type="term" value="F:catalytic activity"/>
    <property type="evidence" value="ECO:0007669"/>
    <property type="project" value="InterPro"/>
</dbReference>
<dbReference type="Proteomes" id="UP000242763">
    <property type="component" value="Unassembled WGS sequence"/>
</dbReference>
<proteinExistence type="inferred from homology"/>
<dbReference type="PANTHER" id="PTHR42796">
    <property type="entry name" value="FUMARYLACETOACETATE HYDROLASE DOMAIN-CONTAINING PROTEIN 2A-RELATED"/>
    <property type="match status" value="1"/>
</dbReference>
<evidence type="ECO:0000256" key="1">
    <source>
        <dbReference type="ARBA" id="ARBA00010211"/>
    </source>
</evidence>
<accession>A0A1I3SKK6</accession>
<evidence type="ECO:0000313" key="4">
    <source>
        <dbReference type="EMBL" id="SFJ59284.1"/>
    </source>
</evidence>
<organism evidence="4 5">
    <name type="scientific">Aquamicrobium aerolatum DSM 21857</name>
    <dbReference type="NCBI Taxonomy" id="1121003"/>
    <lineage>
        <taxon>Bacteria</taxon>
        <taxon>Pseudomonadati</taxon>
        <taxon>Pseudomonadota</taxon>
        <taxon>Alphaproteobacteria</taxon>
        <taxon>Hyphomicrobiales</taxon>
        <taxon>Phyllobacteriaceae</taxon>
        <taxon>Aerobium</taxon>
    </lineage>
</organism>
<dbReference type="InterPro" id="IPR011234">
    <property type="entry name" value="Fumarylacetoacetase-like_C"/>
</dbReference>
<gene>
    <name evidence="4" type="ORF">SAMN03080618_03403</name>
</gene>
<reference evidence="5" key="1">
    <citation type="submission" date="2016-10" db="EMBL/GenBank/DDBJ databases">
        <authorList>
            <person name="Varghese N."/>
            <person name="Submissions S."/>
        </authorList>
    </citation>
    <scope>NUCLEOTIDE SEQUENCE [LARGE SCALE GENOMIC DNA]</scope>
    <source>
        <strain evidence="5">DSM 21857</strain>
    </source>
</reference>
<dbReference type="GO" id="GO:0046872">
    <property type="term" value="F:metal ion binding"/>
    <property type="evidence" value="ECO:0007669"/>
    <property type="project" value="UniProtKB-KW"/>
</dbReference>
<protein>
    <submittedName>
        <fullName evidence="4">2-keto-4-pentenoate hydratase/2-oxohepta-3-ene-1,7-dioic acid hydratase (Catechol pathway)</fullName>
    </submittedName>
</protein>
<evidence type="ECO:0000259" key="3">
    <source>
        <dbReference type="Pfam" id="PF01557"/>
    </source>
</evidence>
<keyword evidence="2" id="KW-0479">Metal-binding</keyword>
<name>A0A1I3SKK6_9HYPH</name>
<dbReference type="STRING" id="1121003.SAMN03080618_03403"/>
<dbReference type="RefSeq" id="WP_244523310.1">
    <property type="nucleotide sequence ID" value="NZ_FORF01000032.1"/>
</dbReference>
<dbReference type="GO" id="GO:0044281">
    <property type="term" value="P:small molecule metabolic process"/>
    <property type="evidence" value="ECO:0007669"/>
    <property type="project" value="UniProtKB-ARBA"/>
</dbReference>
<dbReference type="Gene3D" id="3.90.850.10">
    <property type="entry name" value="Fumarylacetoacetase-like, C-terminal domain"/>
    <property type="match status" value="1"/>
</dbReference>
<feature type="domain" description="Fumarylacetoacetase-like C-terminal" evidence="3">
    <location>
        <begin position="90"/>
        <end position="302"/>
    </location>
</feature>
<dbReference type="InterPro" id="IPR051121">
    <property type="entry name" value="FAH"/>
</dbReference>
<dbReference type="EMBL" id="FORF01000032">
    <property type="protein sequence ID" value="SFJ59284.1"/>
    <property type="molecule type" value="Genomic_DNA"/>
</dbReference>
<dbReference type="InterPro" id="IPR036663">
    <property type="entry name" value="Fumarylacetoacetase_C_sf"/>
</dbReference>
<dbReference type="SUPFAM" id="SSF56529">
    <property type="entry name" value="FAH"/>
    <property type="match status" value="1"/>
</dbReference>
<evidence type="ECO:0000256" key="2">
    <source>
        <dbReference type="ARBA" id="ARBA00022723"/>
    </source>
</evidence>
<dbReference type="Pfam" id="PF01557">
    <property type="entry name" value="FAA_hydrolase"/>
    <property type="match status" value="1"/>
</dbReference>